<reference evidence="4" key="1">
    <citation type="journal article" date="2023" name="Commun. Biol.">
        <title>Genome analysis of Parmales, the sister group of diatoms, reveals the evolutionary specialization of diatoms from phago-mixotrophs to photoautotrophs.</title>
        <authorList>
            <person name="Ban H."/>
            <person name="Sato S."/>
            <person name="Yoshikawa S."/>
            <person name="Yamada K."/>
            <person name="Nakamura Y."/>
            <person name="Ichinomiya M."/>
            <person name="Sato N."/>
            <person name="Blanc-Mathieu R."/>
            <person name="Endo H."/>
            <person name="Kuwata A."/>
            <person name="Ogata H."/>
        </authorList>
    </citation>
    <scope>NUCLEOTIDE SEQUENCE [LARGE SCALE GENOMIC DNA]</scope>
    <source>
        <strain evidence="4">NIES 3700</strain>
    </source>
</reference>
<feature type="compositionally biased region" description="Pro residues" evidence="1">
    <location>
        <begin position="40"/>
        <end position="56"/>
    </location>
</feature>
<evidence type="ECO:0000259" key="2">
    <source>
        <dbReference type="PROSITE" id="PS50195"/>
    </source>
</evidence>
<evidence type="ECO:0000256" key="1">
    <source>
        <dbReference type="SAM" id="MobiDB-lite"/>
    </source>
</evidence>
<organism evidence="3 4">
    <name type="scientific">Triparma laevis f. longispina</name>
    <dbReference type="NCBI Taxonomy" id="1714387"/>
    <lineage>
        <taxon>Eukaryota</taxon>
        <taxon>Sar</taxon>
        <taxon>Stramenopiles</taxon>
        <taxon>Ochrophyta</taxon>
        <taxon>Bolidophyceae</taxon>
        <taxon>Parmales</taxon>
        <taxon>Triparmaceae</taxon>
        <taxon>Triparma</taxon>
    </lineage>
</organism>
<dbReference type="OrthoDB" id="205639at2759"/>
<feature type="region of interest" description="Disordered" evidence="1">
    <location>
        <begin position="520"/>
        <end position="541"/>
    </location>
</feature>
<accession>A0A9W7F3D4</accession>
<dbReference type="Proteomes" id="UP001165122">
    <property type="component" value="Unassembled WGS sequence"/>
</dbReference>
<evidence type="ECO:0000313" key="3">
    <source>
        <dbReference type="EMBL" id="GMI02095.1"/>
    </source>
</evidence>
<dbReference type="Pfam" id="PF00787">
    <property type="entry name" value="PX"/>
    <property type="match status" value="1"/>
</dbReference>
<dbReference type="SMART" id="SM00312">
    <property type="entry name" value="PX"/>
    <property type="match status" value="1"/>
</dbReference>
<dbReference type="InterPro" id="IPR027267">
    <property type="entry name" value="AH/BAR_dom_sf"/>
</dbReference>
<feature type="compositionally biased region" description="Basic and acidic residues" evidence="1">
    <location>
        <begin position="520"/>
        <end position="535"/>
    </location>
</feature>
<dbReference type="PANTHER" id="PTHR10555">
    <property type="entry name" value="SORTING NEXIN"/>
    <property type="match status" value="1"/>
</dbReference>
<name>A0A9W7F3D4_9STRA</name>
<dbReference type="GO" id="GO:0005768">
    <property type="term" value="C:endosome"/>
    <property type="evidence" value="ECO:0007669"/>
    <property type="project" value="TreeGrafter"/>
</dbReference>
<dbReference type="AlphaFoldDB" id="A0A9W7F3D4"/>
<dbReference type="Gene3D" id="3.30.1520.10">
    <property type="entry name" value="Phox-like domain"/>
    <property type="match status" value="1"/>
</dbReference>
<dbReference type="Gene3D" id="1.20.1270.60">
    <property type="entry name" value="Arfaptin homology (AH) domain/BAR domain"/>
    <property type="match status" value="1"/>
</dbReference>
<gene>
    <name evidence="3" type="ORF">TrLO_g10463</name>
</gene>
<dbReference type="EMBL" id="BRXW01000039">
    <property type="protein sequence ID" value="GMI02095.1"/>
    <property type="molecule type" value="Genomic_DNA"/>
</dbReference>
<protein>
    <recommendedName>
        <fullName evidence="2">PX domain-containing protein</fullName>
    </recommendedName>
</protein>
<feature type="region of interest" description="Disordered" evidence="1">
    <location>
        <begin position="1"/>
        <end position="73"/>
    </location>
</feature>
<sequence>MMSGEGDDAPVVGAPAPNLATNLSDSTTEDELLGMINAPTPAPAPTQTTPTPPPVSDPFGSSTAPIVPPAAPAPAPVVNQNAVNAQAKFLEERKAMQAKLKAKKDAAAAKKAASQPAPPVAAASAAPTPQKKSKPFGEGETLHPSSFKSVSVTDPQQRKEGGYFSSSTYWVYKFVINESNFVIRRFRDMVALEGRLHESCPGCILPPSPDKHKLRMMEEGTAAQSLEFAQGRCDEMQVYLGQLISHPILTNAEPLNTFLTLQDDIGTIWPEVSSSAVTRLKASVDVDVKQKIKVFNVGDVTDDSPQLSDLAVEEGERMNTILQAVPKLENATILLKEQSEYCGNVGVEMTKLVKDFDGEMDSLRVLSNTLLRSARRSKRAALELSAAIAPLSMQFRMVHYEKKAFQDRQESLKVRIAAGRTVEAKQIKYDTAKQDRTTALEKLKQIDMEITTAKAINVQRKEEANIVAGRLLSEVEKIRAERRSCYIAACKIMASSFAESCRERRAIWEQGLETFKREIEKEEGGEGQTKIRTDSEVSVDI</sequence>
<proteinExistence type="predicted"/>
<dbReference type="GO" id="GO:0035091">
    <property type="term" value="F:phosphatidylinositol binding"/>
    <property type="evidence" value="ECO:0007669"/>
    <property type="project" value="InterPro"/>
</dbReference>
<comment type="caution">
    <text evidence="3">The sequence shown here is derived from an EMBL/GenBank/DDBJ whole genome shotgun (WGS) entry which is preliminary data.</text>
</comment>
<dbReference type="InterPro" id="IPR001683">
    <property type="entry name" value="PX_dom"/>
</dbReference>
<dbReference type="PROSITE" id="PS50195">
    <property type="entry name" value="PX"/>
    <property type="match status" value="1"/>
</dbReference>
<feature type="domain" description="PX" evidence="2">
    <location>
        <begin position="148"/>
        <end position="266"/>
    </location>
</feature>
<evidence type="ECO:0000313" key="4">
    <source>
        <dbReference type="Proteomes" id="UP001165122"/>
    </source>
</evidence>
<dbReference type="PANTHER" id="PTHR10555:SF170">
    <property type="entry name" value="FI18122P1"/>
    <property type="match status" value="1"/>
</dbReference>
<keyword evidence="4" id="KW-1185">Reference proteome</keyword>
<dbReference type="InterPro" id="IPR036871">
    <property type="entry name" value="PX_dom_sf"/>
</dbReference>
<dbReference type="SUPFAM" id="SSF64268">
    <property type="entry name" value="PX domain"/>
    <property type="match status" value="1"/>
</dbReference>
<feature type="region of interest" description="Disordered" evidence="1">
    <location>
        <begin position="101"/>
        <end position="158"/>
    </location>
</feature>
<feature type="compositionally biased region" description="Low complexity" evidence="1">
    <location>
        <begin position="109"/>
        <end position="130"/>
    </location>
</feature>
<feature type="compositionally biased region" description="Polar residues" evidence="1">
    <location>
        <begin position="143"/>
        <end position="155"/>
    </location>
</feature>